<comment type="caution">
    <text evidence="2">The sequence shown here is derived from an EMBL/GenBank/DDBJ whole genome shotgun (WGS) entry which is preliminary data.</text>
</comment>
<gene>
    <name evidence="2" type="ORF">PGLA2088_LOCUS37141</name>
</gene>
<reference evidence="2" key="1">
    <citation type="submission" date="2021-02" db="EMBL/GenBank/DDBJ databases">
        <authorList>
            <person name="Dougan E. K."/>
            <person name="Rhodes N."/>
            <person name="Thang M."/>
            <person name="Chan C."/>
        </authorList>
    </citation>
    <scope>NUCLEOTIDE SEQUENCE</scope>
</reference>
<sequence length="108" mass="11449">MLRETVLHFLGVPVVALGTHGAPQNSAMAAGTSSTHIVVLTSARHTSSVGTLKLGESISAAIRQTLKLDRRSVLDFKFALEALSLETADGLQYLPGICAMQVTLYLGR</sequence>
<protein>
    <submittedName>
        <fullName evidence="2">Uncharacterized protein</fullName>
    </submittedName>
</protein>
<dbReference type="EMBL" id="CAJNNW010032370">
    <property type="protein sequence ID" value="CAE8712670.1"/>
    <property type="molecule type" value="Genomic_DNA"/>
</dbReference>
<proteinExistence type="predicted"/>
<accession>A0A813KPL7</accession>
<feature type="chain" id="PRO_5032275602" evidence="1">
    <location>
        <begin position="19"/>
        <end position="108"/>
    </location>
</feature>
<dbReference type="Proteomes" id="UP000626109">
    <property type="component" value="Unassembled WGS sequence"/>
</dbReference>
<evidence type="ECO:0000313" key="2">
    <source>
        <dbReference type="EMBL" id="CAE8712670.1"/>
    </source>
</evidence>
<dbReference type="AlphaFoldDB" id="A0A813KPL7"/>
<name>A0A813KPL7_POLGL</name>
<evidence type="ECO:0000256" key="1">
    <source>
        <dbReference type="SAM" id="SignalP"/>
    </source>
</evidence>
<keyword evidence="1" id="KW-0732">Signal</keyword>
<evidence type="ECO:0000313" key="3">
    <source>
        <dbReference type="Proteomes" id="UP000626109"/>
    </source>
</evidence>
<feature type="signal peptide" evidence="1">
    <location>
        <begin position="1"/>
        <end position="18"/>
    </location>
</feature>
<organism evidence="2 3">
    <name type="scientific">Polarella glacialis</name>
    <name type="common">Dinoflagellate</name>
    <dbReference type="NCBI Taxonomy" id="89957"/>
    <lineage>
        <taxon>Eukaryota</taxon>
        <taxon>Sar</taxon>
        <taxon>Alveolata</taxon>
        <taxon>Dinophyceae</taxon>
        <taxon>Suessiales</taxon>
        <taxon>Suessiaceae</taxon>
        <taxon>Polarella</taxon>
    </lineage>
</organism>